<dbReference type="HOGENOM" id="CLU_1260593_0_0_5"/>
<dbReference type="Proteomes" id="UP000007460">
    <property type="component" value="Chromosome"/>
</dbReference>
<dbReference type="EMBL" id="CP001751">
    <property type="protein sequence ID" value="ADE39938.1"/>
    <property type="molecule type" value="Genomic_DNA"/>
</dbReference>
<gene>
    <name evidence="2" type="ordered locus">SAR116_1695</name>
</gene>
<evidence type="ECO:0000313" key="3">
    <source>
        <dbReference type="Proteomes" id="UP000007460"/>
    </source>
</evidence>
<organism evidence="2 3">
    <name type="scientific">Puniceispirillum marinum (strain IMCC1322)</name>
    <dbReference type="NCBI Taxonomy" id="488538"/>
    <lineage>
        <taxon>Bacteria</taxon>
        <taxon>Pseudomonadati</taxon>
        <taxon>Pseudomonadota</taxon>
        <taxon>Alphaproteobacteria</taxon>
        <taxon>Candidatus Puniceispirillales</taxon>
        <taxon>Candidatus Puniceispirillaceae</taxon>
        <taxon>Candidatus Puniceispirillum</taxon>
    </lineage>
</organism>
<reference evidence="2 3" key="1">
    <citation type="journal article" date="2010" name="J. Bacteriol.">
        <title>Complete genome sequence of "Candidatus Puniceispirillum marinum" IMCC1322, a representative of the SAR116 clade in the Alphaproteobacteria.</title>
        <authorList>
            <person name="Oh H.M."/>
            <person name="Kwon K.K."/>
            <person name="Kang I."/>
            <person name="Kang S.G."/>
            <person name="Lee J.H."/>
            <person name="Kim S.J."/>
            <person name="Cho J.C."/>
        </authorList>
    </citation>
    <scope>NUCLEOTIDE SEQUENCE [LARGE SCALE GENOMIC DNA]</scope>
    <source>
        <strain evidence="2 3">IMCC1322</strain>
    </source>
</reference>
<proteinExistence type="predicted"/>
<evidence type="ECO:0000256" key="1">
    <source>
        <dbReference type="SAM" id="MobiDB-lite"/>
    </source>
</evidence>
<sequence length="219" mass="24347">MRYLIFNITVLAALGYLLSSEPNQSFAQWAAVKLDVWSKPEVTTQIADQGVVESGKTFAKAVAKATSDKLETLDPAEPHEKIISADMPKQNIELDVNKVKEMILDALNESQTVKREVKTTPKSELKPEETTDVKTATKTAASTKASVQMNDKEIAMAFKAFEKREQPENILSNDDVSEVVAEENPVEQTPTFMTRAERAADMLQIIQQLNMLYLEKAGI</sequence>
<protein>
    <submittedName>
        <fullName evidence="2">Efflux transporter, RND family, MFP subunit</fullName>
    </submittedName>
</protein>
<dbReference type="KEGG" id="apb:SAR116_1695"/>
<dbReference type="STRING" id="488538.SAR116_1695"/>
<name>D5BUJ1_PUNMI</name>
<accession>D5BUJ1</accession>
<dbReference type="RefSeq" id="WP_013046565.1">
    <property type="nucleotide sequence ID" value="NC_014010.1"/>
</dbReference>
<feature type="region of interest" description="Disordered" evidence="1">
    <location>
        <begin position="114"/>
        <end position="133"/>
    </location>
</feature>
<evidence type="ECO:0000313" key="2">
    <source>
        <dbReference type="EMBL" id="ADE39938.1"/>
    </source>
</evidence>
<feature type="compositionally biased region" description="Basic and acidic residues" evidence="1">
    <location>
        <begin position="114"/>
        <end position="132"/>
    </location>
</feature>
<keyword evidence="3" id="KW-1185">Reference proteome</keyword>
<dbReference type="AlphaFoldDB" id="D5BUJ1"/>